<dbReference type="EMBL" id="GBRH01279023">
    <property type="protein sequence ID" value="JAD18872.1"/>
    <property type="molecule type" value="Transcribed_RNA"/>
</dbReference>
<dbReference type="AlphaFoldDB" id="A0A0A8Y4H7"/>
<sequence>MRYWRAPTVLLYLKLSSAESRLPSVLVSFSEVDIGLAVGLQFSMLVFFNKSLAYFDCVSVIPLSECLTSIPKK</sequence>
<proteinExistence type="predicted"/>
<evidence type="ECO:0000313" key="1">
    <source>
        <dbReference type="EMBL" id="JAD18872.1"/>
    </source>
</evidence>
<name>A0A0A8Y4H7_ARUDO</name>
<accession>A0A0A8Y4H7</accession>
<reference evidence="1" key="1">
    <citation type="submission" date="2014-09" db="EMBL/GenBank/DDBJ databases">
        <authorList>
            <person name="Magalhaes I.L.F."/>
            <person name="Oliveira U."/>
            <person name="Santos F.R."/>
            <person name="Vidigal T.H.D.A."/>
            <person name="Brescovit A.D."/>
            <person name="Santos A.J."/>
        </authorList>
    </citation>
    <scope>NUCLEOTIDE SEQUENCE</scope>
    <source>
        <tissue evidence="1">Shoot tissue taken approximately 20 cm above the soil surface</tissue>
    </source>
</reference>
<organism evidence="1">
    <name type="scientific">Arundo donax</name>
    <name type="common">Giant reed</name>
    <name type="synonym">Donax arundinaceus</name>
    <dbReference type="NCBI Taxonomy" id="35708"/>
    <lineage>
        <taxon>Eukaryota</taxon>
        <taxon>Viridiplantae</taxon>
        <taxon>Streptophyta</taxon>
        <taxon>Embryophyta</taxon>
        <taxon>Tracheophyta</taxon>
        <taxon>Spermatophyta</taxon>
        <taxon>Magnoliopsida</taxon>
        <taxon>Liliopsida</taxon>
        <taxon>Poales</taxon>
        <taxon>Poaceae</taxon>
        <taxon>PACMAD clade</taxon>
        <taxon>Arundinoideae</taxon>
        <taxon>Arundineae</taxon>
        <taxon>Arundo</taxon>
    </lineage>
</organism>
<reference evidence="1" key="2">
    <citation type="journal article" date="2015" name="Data Brief">
        <title>Shoot transcriptome of the giant reed, Arundo donax.</title>
        <authorList>
            <person name="Barrero R.A."/>
            <person name="Guerrero F.D."/>
            <person name="Moolhuijzen P."/>
            <person name="Goolsby J.A."/>
            <person name="Tidwell J."/>
            <person name="Bellgard S.E."/>
            <person name="Bellgard M.I."/>
        </authorList>
    </citation>
    <scope>NUCLEOTIDE SEQUENCE</scope>
    <source>
        <tissue evidence="1">Shoot tissue taken approximately 20 cm above the soil surface</tissue>
    </source>
</reference>
<protein>
    <submittedName>
        <fullName evidence="1">Uncharacterized protein</fullName>
    </submittedName>
</protein>